<reference evidence="2" key="2">
    <citation type="submission" date="2022-01" db="EMBL/GenBank/DDBJ databases">
        <authorList>
            <person name="Yamashiro T."/>
            <person name="Shiraishi A."/>
            <person name="Satake H."/>
            <person name="Nakayama K."/>
        </authorList>
    </citation>
    <scope>NUCLEOTIDE SEQUENCE</scope>
</reference>
<dbReference type="PANTHER" id="PTHR11439:SF495">
    <property type="entry name" value="REVERSE TRANSCRIPTASE, RNA-DEPENDENT DNA POLYMERASE-RELATED"/>
    <property type="match status" value="1"/>
</dbReference>
<evidence type="ECO:0000313" key="2">
    <source>
        <dbReference type="EMBL" id="GJT60228.1"/>
    </source>
</evidence>
<feature type="region of interest" description="Disordered" evidence="1">
    <location>
        <begin position="559"/>
        <end position="578"/>
    </location>
</feature>
<dbReference type="CDD" id="cd09272">
    <property type="entry name" value="RNase_HI_RT_Ty1"/>
    <property type="match status" value="1"/>
</dbReference>
<comment type="caution">
    <text evidence="2">The sequence shown here is derived from an EMBL/GenBank/DDBJ whole genome shotgun (WGS) entry which is preliminary data.</text>
</comment>
<dbReference type="Proteomes" id="UP001151760">
    <property type="component" value="Unassembled WGS sequence"/>
</dbReference>
<name>A0ABQ5FBG0_9ASTR</name>
<proteinExistence type="predicted"/>
<feature type="compositionally biased region" description="Polar residues" evidence="1">
    <location>
        <begin position="9"/>
        <end position="28"/>
    </location>
</feature>
<accession>A0ABQ5FBG0</accession>
<sequence>MGQILKGLNNKNQSVPLASTNKQWNKSSSIPARHMTGYKAYLADYQDINGGLLPFWMNKDEISCNPLSDLIKSNENQIESKWFTKLLDVDNGSEFQKQTSNHEKEVMRKLKLLRKNLDQETEILVTQEELLSQADKGEPNHKDAFHHCLFALFFLSQHDPKMISEALVDEAGLIAMQEELLQLRFKRRGTIDKTLFLKKNKNDIILVQVYVDDIIFGSTKKSWCDVFESNRKPNGIFHMPRISMYENNEEKFVFAKCFKAASTPIETQKPLVKDEEASYSDYAGANLDRKSTTGGCQFLGRRLITWQCKKQTIVATSTTEAEYVAAASCCGQVLWIQNQIPSKEYFSGHTMVSYSVDGDGEPLTRSLNSESWLDGSGEWYHSGENNLDLSTKSFTRPSQNFPSLLLFLIQFQKNIMVSDSTQAFKSLKSKITNAQKVSYSCHQKHFKAYQKENFKETKTTKEKSLKERRLQIESVSKQGRKECKRRCMMNNWKVMIDQVDASEGSLKINTHYKASSKIDTKVNGKKKIEGGARMKTCDSEDDDIPQSCDEIQALKRDEELARESARRMGVKRERNNDC</sequence>
<keyword evidence="3" id="KW-1185">Reference proteome</keyword>
<feature type="region of interest" description="Disordered" evidence="1">
    <location>
        <begin position="1"/>
        <end position="28"/>
    </location>
</feature>
<dbReference type="EMBL" id="BQNB010017180">
    <property type="protein sequence ID" value="GJT60228.1"/>
    <property type="molecule type" value="Genomic_DNA"/>
</dbReference>
<dbReference type="PANTHER" id="PTHR11439">
    <property type="entry name" value="GAG-POL-RELATED RETROTRANSPOSON"/>
    <property type="match status" value="1"/>
</dbReference>
<evidence type="ECO:0000313" key="3">
    <source>
        <dbReference type="Proteomes" id="UP001151760"/>
    </source>
</evidence>
<protein>
    <submittedName>
        <fullName evidence="2">Uncharacterized protein</fullName>
    </submittedName>
</protein>
<gene>
    <name evidence="2" type="ORF">Tco_1003761</name>
</gene>
<reference evidence="2" key="1">
    <citation type="journal article" date="2022" name="Int. J. Mol. Sci.">
        <title>Draft Genome of Tanacetum Coccineum: Genomic Comparison of Closely Related Tanacetum-Family Plants.</title>
        <authorList>
            <person name="Yamashiro T."/>
            <person name="Shiraishi A."/>
            <person name="Nakayama K."/>
            <person name="Satake H."/>
        </authorList>
    </citation>
    <scope>NUCLEOTIDE SEQUENCE</scope>
</reference>
<evidence type="ECO:0000256" key="1">
    <source>
        <dbReference type="SAM" id="MobiDB-lite"/>
    </source>
</evidence>
<organism evidence="2 3">
    <name type="scientific">Tanacetum coccineum</name>
    <dbReference type="NCBI Taxonomy" id="301880"/>
    <lineage>
        <taxon>Eukaryota</taxon>
        <taxon>Viridiplantae</taxon>
        <taxon>Streptophyta</taxon>
        <taxon>Embryophyta</taxon>
        <taxon>Tracheophyta</taxon>
        <taxon>Spermatophyta</taxon>
        <taxon>Magnoliopsida</taxon>
        <taxon>eudicotyledons</taxon>
        <taxon>Gunneridae</taxon>
        <taxon>Pentapetalae</taxon>
        <taxon>asterids</taxon>
        <taxon>campanulids</taxon>
        <taxon>Asterales</taxon>
        <taxon>Asteraceae</taxon>
        <taxon>Asteroideae</taxon>
        <taxon>Anthemideae</taxon>
        <taxon>Anthemidinae</taxon>
        <taxon>Tanacetum</taxon>
    </lineage>
</organism>